<dbReference type="GO" id="GO:0016788">
    <property type="term" value="F:hydrolase activity, acting on ester bonds"/>
    <property type="evidence" value="ECO:0007669"/>
    <property type="project" value="TreeGrafter"/>
</dbReference>
<protein>
    <recommendedName>
        <fullName evidence="7">Post-GPI attachment to proteins factor 3</fullName>
    </recommendedName>
</protein>
<dbReference type="EMBL" id="MCGO01000002">
    <property type="protein sequence ID" value="ORY53156.1"/>
    <property type="molecule type" value="Genomic_DNA"/>
</dbReference>
<reference evidence="8 9" key="1">
    <citation type="submission" date="2016-07" db="EMBL/GenBank/DDBJ databases">
        <title>Pervasive Adenine N6-methylation of Active Genes in Fungi.</title>
        <authorList>
            <consortium name="DOE Joint Genome Institute"/>
            <person name="Mondo S.J."/>
            <person name="Dannebaum R.O."/>
            <person name="Kuo R.C."/>
            <person name="Labutti K."/>
            <person name="Haridas S."/>
            <person name="Kuo A."/>
            <person name="Salamov A."/>
            <person name="Ahrendt S.R."/>
            <person name="Lipzen A."/>
            <person name="Sullivan W."/>
            <person name="Andreopoulos W.B."/>
            <person name="Clum A."/>
            <person name="Lindquist E."/>
            <person name="Daum C."/>
            <person name="Ramamoorthy G.K."/>
            <person name="Gryganskyi A."/>
            <person name="Culley D."/>
            <person name="Magnuson J.K."/>
            <person name="James T.Y."/>
            <person name="O'Malley M.A."/>
            <person name="Stajich J.E."/>
            <person name="Spatafora J.W."/>
            <person name="Visel A."/>
            <person name="Grigoriev I.V."/>
        </authorList>
    </citation>
    <scope>NUCLEOTIDE SEQUENCE [LARGE SCALE GENOMIC DNA]</scope>
    <source>
        <strain evidence="8 9">JEL800</strain>
    </source>
</reference>
<feature type="transmembrane region" description="Helical" evidence="7">
    <location>
        <begin position="192"/>
        <end position="211"/>
    </location>
</feature>
<dbReference type="AlphaFoldDB" id="A0A1Y2D211"/>
<dbReference type="STRING" id="329046.A0A1Y2D211"/>
<keyword evidence="4 7" id="KW-0732">Signal</keyword>
<evidence type="ECO:0000313" key="8">
    <source>
        <dbReference type="EMBL" id="ORY53156.1"/>
    </source>
</evidence>
<comment type="similarity">
    <text evidence="7">Belongs to the PGAP3 family.</text>
</comment>
<keyword evidence="2 7" id="KW-0337">GPI-anchor biosynthesis</keyword>
<feature type="signal peptide" evidence="7">
    <location>
        <begin position="1"/>
        <end position="19"/>
    </location>
</feature>
<comment type="function">
    <text evidence="7">Involved in the lipid remodeling steps of GPI-anchor maturation.</text>
</comment>
<dbReference type="PANTHER" id="PTHR13148:SF0">
    <property type="entry name" value="POST-GPI ATTACHMENT TO PROTEINS FACTOR 3"/>
    <property type="match status" value="1"/>
</dbReference>
<keyword evidence="5 7" id="KW-1133">Transmembrane helix</keyword>
<dbReference type="InterPro" id="IPR007217">
    <property type="entry name" value="Per1-like"/>
</dbReference>
<evidence type="ECO:0000256" key="7">
    <source>
        <dbReference type="RuleBase" id="RU365066"/>
    </source>
</evidence>
<comment type="caution">
    <text evidence="8">The sequence shown here is derived from an EMBL/GenBank/DDBJ whole genome shotgun (WGS) entry which is preliminary data.</text>
</comment>
<dbReference type="OrthoDB" id="419770at2759"/>
<keyword evidence="9" id="KW-1185">Reference proteome</keyword>
<dbReference type="GO" id="GO:0005789">
    <property type="term" value="C:endoplasmic reticulum membrane"/>
    <property type="evidence" value="ECO:0007669"/>
    <property type="project" value="UniProtKB-SubCell"/>
</dbReference>
<sequence>MPRLLKAITFLLLAAFTLASSGDRQPIYQNCVRQCLKGGCTELSIDLKLTLWTCEANCRYECTHTVTKVLVEGGHGVHQFHGKWPFIRMLGLQEPASVLFSILNGYMHWIGYRKLKRAPSGGGAGAWRSLYMTNALLAMSGWFWSSIFHARDTSFTEKMDYFSAILMITFNAYMSLVKTFNLSNPNNRGYRALLRLLLISFYVIHVSKLTFWPFDYGYNMIAGITVGMISNLSWIYWCTTNRANRRYWWKMVLFVVLLMSAMLLEVLDFPPYLWILDAHALWHAATVPLVYLYYSFFVDDLHYEVTNTGGRTLRSGRSNGKIV</sequence>
<evidence type="ECO:0000256" key="3">
    <source>
        <dbReference type="ARBA" id="ARBA00022692"/>
    </source>
</evidence>
<feature type="transmembrane region" description="Helical" evidence="7">
    <location>
        <begin position="273"/>
        <end position="294"/>
    </location>
</feature>
<evidence type="ECO:0000313" key="9">
    <source>
        <dbReference type="Proteomes" id="UP000193642"/>
    </source>
</evidence>
<gene>
    <name evidence="8" type="ORF">BCR33DRAFT_675229</name>
</gene>
<feature type="transmembrane region" description="Helical" evidence="7">
    <location>
        <begin position="217"/>
        <end position="236"/>
    </location>
</feature>
<keyword evidence="3 7" id="KW-0812">Transmembrane</keyword>
<feature type="chain" id="PRO_5016486966" description="Post-GPI attachment to proteins factor 3" evidence="7">
    <location>
        <begin position="20"/>
        <end position="323"/>
    </location>
</feature>
<dbReference type="PANTHER" id="PTHR13148">
    <property type="entry name" value="PER1-RELATED"/>
    <property type="match status" value="1"/>
</dbReference>
<evidence type="ECO:0000256" key="6">
    <source>
        <dbReference type="ARBA" id="ARBA00023136"/>
    </source>
</evidence>
<dbReference type="Pfam" id="PF04080">
    <property type="entry name" value="Per1"/>
    <property type="match status" value="1"/>
</dbReference>
<keyword evidence="6 7" id="KW-0472">Membrane</keyword>
<dbReference type="GO" id="GO:0006506">
    <property type="term" value="P:GPI anchor biosynthetic process"/>
    <property type="evidence" value="ECO:0007669"/>
    <property type="project" value="UniProtKB-KW"/>
</dbReference>
<keyword evidence="7" id="KW-0256">Endoplasmic reticulum</keyword>
<dbReference type="Proteomes" id="UP000193642">
    <property type="component" value="Unassembled WGS sequence"/>
</dbReference>
<proteinExistence type="inferred from homology"/>
<accession>A0A1Y2D211</accession>
<name>A0A1Y2D211_9FUNG</name>
<evidence type="ECO:0000256" key="1">
    <source>
        <dbReference type="ARBA" id="ARBA00004127"/>
    </source>
</evidence>
<comment type="caution">
    <text evidence="7">Lacks conserved residue(s) required for the propagation of feature annotation.</text>
</comment>
<evidence type="ECO:0000256" key="2">
    <source>
        <dbReference type="ARBA" id="ARBA00022502"/>
    </source>
</evidence>
<evidence type="ECO:0000256" key="4">
    <source>
        <dbReference type="ARBA" id="ARBA00022729"/>
    </source>
</evidence>
<organism evidence="8 9">
    <name type="scientific">Rhizoclosmatium globosum</name>
    <dbReference type="NCBI Taxonomy" id="329046"/>
    <lineage>
        <taxon>Eukaryota</taxon>
        <taxon>Fungi</taxon>
        <taxon>Fungi incertae sedis</taxon>
        <taxon>Chytridiomycota</taxon>
        <taxon>Chytridiomycota incertae sedis</taxon>
        <taxon>Chytridiomycetes</taxon>
        <taxon>Chytridiales</taxon>
        <taxon>Chytriomycetaceae</taxon>
        <taxon>Rhizoclosmatium</taxon>
    </lineage>
</organism>
<feature type="transmembrane region" description="Helical" evidence="7">
    <location>
        <begin position="248"/>
        <end position="267"/>
    </location>
</feature>
<feature type="transmembrane region" description="Helical" evidence="7">
    <location>
        <begin position="161"/>
        <end position="180"/>
    </location>
</feature>
<evidence type="ECO:0000256" key="5">
    <source>
        <dbReference type="ARBA" id="ARBA00022989"/>
    </source>
</evidence>
<comment type="subcellular location">
    <subcellularLocation>
        <location evidence="1">Endomembrane system</location>
        <topology evidence="1">Multi-pass membrane protein</topology>
    </subcellularLocation>
    <subcellularLocation>
        <location evidence="7">Endoplasmic reticulum membrane</location>
        <topology evidence="7">Multi-pass membrane protein</topology>
    </subcellularLocation>
</comment>